<dbReference type="Proteomes" id="UP001294412">
    <property type="component" value="Unassembled WGS sequence"/>
</dbReference>
<evidence type="ECO:0000313" key="2">
    <source>
        <dbReference type="Proteomes" id="UP001294412"/>
    </source>
</evidence>
<reference evidence="1 2" key="1">
    <citation type="submission" date="2023-12" db="EMBL/GenBank/DDBJ databases">
        <title>Description of Novel Strain Fulvimarina sp. 2208YS6-2-32 isolated from Uroteuthis (Photololigo) edulis.</title>
        <authorList>
            <person name="Park J.-S."/>
        </authorList>
    </citation>
    <scope>NUCLEOTIDE SEQUENCE [LARGE SCALE GENOMIC DNA]</scope>
    <source>
        <strain evidence="1 2">2208YS6-2-32</strain>
    </source>
</reference>
<comment type="caution">
    <text evidence="1">The sequence shown here is derived from an EMBL/GenBank/DDBJ whole genome shotgun (WGS) entry which is preliminary data.</text>
</comment>
<evidence type="ECO:0000313" key="1">
    <source>
        <dbReference type="EMBL" id="MDY8109806.1"/>
    </source>
</evidence>
<keyword evidence="2" id="KW-1185">Reference proteome</keyword>
<accession>A0ABU5I6P1</accession>
<proteinExistence type="predicted"/>
<organism evidence="1 2">
    <name type="scientific">Fulvimarina uroteuthidis</name>
    <dbReference type="NCBI Taxonomy" id="3098149"/>
    <lineage>
        <taxon>Bacteria</taxon>
        <taxon>Pseudomonadati</taxon>
        <taxon>Pseudomonadota</taxon>
        <taxon>Alphaproteobacteria</taxon>
        <taxon>Hyphomicrobiales</taxon>
        <taxon>Aurantimonadaceae</taxon>
        <taxon>Fulvimarina</taxon>
    </lineage>
</organism>
<name>A0ABU5I6P1_9HYPH</name>
<dbReference type="EMBL" id="JAXLPB010000003">
    <property type="protein sequence ID" value="MDY8109806.1"/>
    <property type="molecule type" value="Genomic_DNA"/>
</dbReference>
<protein>
    <submittedName>
        <fullName evidence="1">Uncharacterized protein</fullName>
    </submittedName>
</protein>
<gene>
    <name evidence="1" type="ORF">U0C82_11720</name>
</gene>
<sequence>MDQIAIATIARSGMGAGAVRGLVDDGFEVASPWGRDQRSGVMSVATASDGARSITGGHLRVAGGLTRFV</sequence>